<evidence type="ECO:0000256" key="1">
    <source>
        <dbReference type="SAM" id="MobiDB-lite"/>
    </source>
</evidence>
<keyword evidence="2" id="KW-0812">Transmembrane</keyword>
<feature type="transmembrane region" description="Helical" evidence="2">
    <location>
        <begin position="65"/>
        <end position="86"/>
    </location>
</feature>
<organism evidence="3 4">
    <name type="scientific">Intestinimonas butyriciproducens</name>
    <dbReference type="NCBI Taxonomy" id="1297617"/>
    <lineage>
        <taxon>Bacteria</taxon>
        <taxon>Bacillati</taxon>
        <taxon>Bacillota</taxon>
        <taxon>Clostridia</taxon>
        <taxon>Eubacteriales</taxon>
        <taxon>Intestinimonas</taxon>
    </lineage>
</organism>
<dbReference type="Proteomes" id="UP000245778">
    <property type="component" value="Unassembled WGS sequence"/>
</dbReference>
<sequence length="168" mass="19644">MSPAYWCPRARRCRTYRLCCLRWQLRRKNSDGRNRDDISAPTGWAEERTAAFTFSQNTPAQFLPVWVWIIPIMVGSWALWPLWAVLWSVVKMFMRDATAVHIHSDRKGLSKERQKKIAQDHRADDHEEQQTISCPHPVPPLPTPDAENYMNNTDCKNKSILREQKGLL</sequence>
<proteinExistence type="predicted"/>
<evidence type="ECO:0000256" key="2">
    <source>
        <dbReference type="SAM" id="Phobius"/>
    </source>
</evidence>
<accession>A0A2U1BBZ2</accession>
<dbReference type="EMBL" id="QEKK01000020">
    <property type="protein sequence ID" value="PVY46170.1"/>
    <property type="molecule type" value="Genomic_DNA"/>
</dbReference>
<evidence type="ECO:0000313" key="4">
    <source>
        <dbReference type="Proteomes" id="UP000245778"/>
    </source>
</evidence>
<evidence type="ECO:0000313" key="3">
    <source>
        <dbReference type="EMBL" id="PVY46170.1"/>
    </source>
</evidence>
<comment type="caution">
    <text evidence="3">The sequence shown here is derived from an EMBL/GenBank/DDBJ whole genome shotgun (WGS) entry which is preliminary data.</text>
</comment>
<keyword evidence="2" id="KW-0472">Membrane</keyword>
<name>A0A2U1BBZ2_9FIRM</name>
<keyword evidence="2" id="KW-1133">Transmembrane helix</keyword>
<feature type="region of interest" description="Disordered" evidence="1">
    <location>
        <begin position="110"/>
        <end position="144"/>
    </location>
</feature>
<feature type="compositionally biased region" description="Basic and acidic residues" evidence="1">
    <location>
        <begin position="110"/>
        <end position="129"/>
    </location>
</feature>
<dbReference type="AlphaFoldDB" id="A0A2U1BBZ2"/>
<gene>
    <name evidence="3" type="ORF">C7373_12019</name>
</gene>
<protein>
    <submittedName>
        <fullName evidence="3">Uncharacterized protein</fullName>
    </submittedName>
</protein>
<reference evidence="3 4" key="1">
    <citation type="submission" date="2018-04" db="EMBL/GenBank/DDBJ databases">
        <title>Genomic Encyclopedia of Type Strains, Phase IV (KMG-IV): sequencing the most valuable type-strain genomes for metagenomic binning, comparative biology and taxonomic classification.</title>
        <authorList>
            <person name="Goeker M."/>
        </authorList>
    </citation>
    <scope>NUCLEOTIDE SEQUENCE [LARGE SCALE GENOMIC DNA]</scope>
    <source>
        <strain evidence="3 4">DSM 26588</strain>
    </source>
</reference>